<name>A0AAD1RZA5_PELCU</name>
<feature type="region of interest" description="Disordered" evidence="1">
    <location>
        <begin position="1"/>
        <end position="106"/>
    </location>
</feature>
<dbReference type="Proteomes" id="UP001295444">
    <property type="component" value="Chromosome 04"/>
</dbReference>
<evidence type="ECO:0000313" key="2">
    <source>
        <dbReference type="EMBL" id="CAH2283240.1"/>
    </source>
</evidence>
<accession>A0AAD1RZA5</accession>
<evidence type="ECO:0000256" key="1">
    <source>
        <dbReference type="SAM" id="MobiDB-lite"/>
    </source>
</evidence>
<dbReference type="EMBL" id="OW240915">
    <property type="protein sequence ID" value="CAH2283240.1"/>
    <property type="molecule type" value="Genomic_DNA"/>
</dbReference>
<organism evidence="2 3">
    <name type="scientific">Pelobates cultripes</name>
    <name type="common">Western spadefoot toad</name>
    <dbReference type="NCBI Taxonomy" id="61616"/>
    <lineage>
        <taxon>Eukaryota</taxon>
        <taxon>Metazoa</taxon>
        <taxon>Chordata</taxon>
        <taxon>Craniata</taxon>
        <taxon>Vertebrata</taxon>
        <taxon>Euteleostomi</taxon>
        <taxon>Amphibia</taxon>
        <taxon>Batrachia</taxon>
        <taxon>Anura</taxon>
        <taxon>Pelobatoidea</taxon>
        <taxon>Pelobatidae</taxon>
        <taxon>Pelobates</taxon>
    </lineage>
</organism>
<feature type="compositionally biased region" description="Polar residues" evidence="1">
    <location>
        <begin position="1"/>
        <end position="21"/>
    </location>
</feature>
<keyword evidence="3" id="KW-1185">Reference proteome</keyword>
<sequence>MAPLNHNKQQHTTPSDITTLYPNGEPVKRPMRGQQTADYTRKGMRPGAHRAGEAAMESNCHKRMPRNPPLWTGGGDPGPPLGVTPNRAKITGEMAGEPSGPPKMAETMRPPISHETLRHPPSNIDKIFQDFWLKLELRLQQGAPGPLISNCPPRQQPPNPQDRPAAQTEPHSIQRQRRNKPAPRPHKAVKRWKLSTGSPSSLTTRRATLPGPSGITNRPQLHPFTQLQPGTHHITVESHGNPQ</sequence>
<protein>
    <submittedName>
        <fullName evidence="2">Uncharacterized protein</fullName>
    </submittedName>
</protein>
<feature type="compositionally biased region" description="Polar residues" evidence="1">
    <location>
        <begin position="195"/>
        <end position="206"/>
    </location>
</feature>
<feature type="region of interest" description="Disordered" evidence="1">
    <location>
        <begin position="144"/>
        <end position="221"/>
    </location>
</feature>
<proteinExistence type="predicted"/>
<gene>
    <name evidence="2" type="ORF">PECUL_23A054660</name>
</gene>
<evidence type="ECO:0000313" key="3">
    <source>
        <dbReference type="Proteomes" id="UP001295444"/>
    </source>
</evidence>
<dbReference type="AlphaFoldDB" id="A0AAD1RZA5"/>
<feature type="compositionally biased region" description="Basic residues" evidence="1">
    <location>
        <begin position="174"/>
        <end position="193"/>
    </location>
</feature>
<reference evidence="2" key="1">
    <citation type="submission" date="2022-03" db="EMBL/GenBank/DDBJ databases">
        <authorList>
            <person name="Alioto T."/>
            <person name="Alioto T."/>
            <person name="Gomez Garrido J."/>
        </authorList>
    </citation>
    <scope>NUCLEOTIDE SEQUENCE</scope>
</reference>